<keyword evidence="3" id="KW-1185">Reference proteome</keyword>
<feature type="domain" description="DUF5615" evidence="1">
    <location>
        <begin position="1"/>
        <end position="70"/>
    </location>
</feature>
<dbReference type="Pfam" id="PF18480">
    <property type="entry name" value="DUF5615"/>
    <property type="match status" value="1"/>
</dbReference>
<evidence type="ECO:0000259" key="1">
    <source>
        <dbReference type="Pfam" id="PF18480"/>
    </source>
</evidence>
<proteinExistence type="predicted"/>
<evidence type="ECO:0000313" key="3">
    <source>
        <dbReference type="Proteomes" id="UP000680679"/>
    </source>
</evidence>
<organism evidence="2 3">
    <name type="scientific">Allochromatium tepidum</name>
    <dbReference type="NCBI Taxonomy" id="553982"/>
    <lineage>
        <taxon>Bacteria</taxon>
        <taxon>Pseudomonadati</taxon>
        <taxon>Pseudomonadota</taxon>
        <taxon>Gammaproteobacteria</taxon>
        <taxon>Chromatiales</taxon>
        <taxon>Chromatiaceae</taxon>
        <taxon>Allochromatium</taxon>
    </lineage>
</organism>
<name>A0ABM7QN45_9GAMM</name>
<reference evidence="2 3" key="1">
    <citation type="submission" date="2021-04" db="EMBL/GenBank/DDBJ databases">
        <title>Complete genome sequencing of Allochromatium tepidum strain NZ.</title>
        <authorList>
            <person name="Tsukatani Y."/>
            <person name="Mori H."/>
        </authorList>
    </citation>
    <scope>NUCLEOTIDE SEQUENCE [LARGE SCALE GENOMIC DNA]</scope>
    <source>
        <strain evidence="2 3">NZ</strain>
    </source>
</reference>
<evidence type="ECO:0000313" key="2">
    <source>
        <dbReference type="EMBL" id="BCU07273.1"/>
    </source>
</evidence>
<dbReference type="InterPro" id="IPR041049">
    <property type="entry name" value="DUF5615"/>
</dbReference>
<protein>
    <recommendedName>
        <fullName evidence="1">DUF5615 domain-containing protein</fullName>
    </recommendedName>
</protein>
<dbReference type="Proteomes" id="UP000680679">
    <property type="component" value="Chromosome"/>
</dbReference>
<gene>
    <name evidence="2" type="ORF">Atep_19500</name>
</gene>
<sequence length="94" mass="10430">MAWAREHNYVVFTHDLDFGSLLFLTNATAPSVIQIRAEHILPKSVGTAVLETLEIAATALEEGALVIIDPRRHRIRLLPLTPPAESSNKTQPDY</sequence>
<accession>A0ABM7QN45</accession>
<dbReference type="EMBL" id="AP024563">
    <property type="protein sequence ID" value="BCU07273.1"/>
    <property type="molecule type" value="Genomic_DNA"/>
</dbReference>